<evidence type="ECO:0000313" key="3">
    <source>
        <dbReference type="Proteomes" id="UP000503447"/>
    </source>
</evidence>
<dbReference type="RefSeq" id="WP_171471557.1">
    <property type="nucleotide sequence ID" value="NZ_CP053452.2"/>
</dbReference>
<feature type="region of interest" description="Disordered" evidence="1">
    <location>
        <begin position="169"/>
        <end position="273"/>
    </location>
</feature>
<gene>
    <name evidence="2" type="ORF">FTUN_3415</name>
</gene>
<feature type="compositionally biased region" description="Basic and acidic residues" evidence="1">
    <location>
        <begin position="258"/>
        <end position="273"/>
    </location>
</feature>
<evidence type="ECO:0000256" key="1">
    <source>
        <dbReference type="SAM" id="MobiDB-lite"/>
    </source>
</evidence>
<evidence type="ECO:0008006" key="4">
    <source>
        <dbReference type="Google" id="ProtNLM"/>
    </source>
</evidence>
<dbReference type="SUPFAM" id="SSF48452">
    <property type="entry name" value="TPR-like"/>
    <property type="match status" value="1"/>
</dbReference>
<organism evidence="2 3">
    <name type="scientific">Frigoriglobus tundricola</name>
    <dbReference type="NCBI Taxonomy" id="2774151"/>
    <lineage>
        <taxon>Bacteria</taxon>
        <taxon>Pseudomonadati</taxon>
        <taxon>Planctomycetota</taxon>
        <taxon>Planctomycetia</taxon>
        <taxon>Gemmatales</taxon>
        <taxon>Gemmataceae</taxon>
        <taxon>Frigoriglobus</taxon>
    </lineage>
</organism>
<protein>
    <recommendedName>
        <fullName evidence="4">Tetratricopeptide repeat protein</fullName>
    </recommendedName>
</protein>
<accession>A0A6M5YRI1</accession>
<proteinExistence type="predicted"/>
<dbReference type="Gene3D" id="1.25.40.10">
    <property type="entry name" value="Tetratricopeptide repeat domain"/>
    <property type="match status" value="1"/>
</dbReference>
<dbReference type="AlphaFoldDB" id="A0A6M5YRI1"/>
<dbReference type="Proteomes" id="UP000503447">
    <property type="component" value="Chromosome"/>
</dbReference>
<feature type="compositionally biased region" description="Polar residues" evidence="1">
    <location>
        <begin position="220"/>
        <end position="245"/>
    </location>
</feature>
<feature type="compositionally biased region" description="Basic and acidic residues" evidence="1">
    <location>
        <begin position="169"/>
        <end position="200"/>
    </location>
</feature>
<dbReference type="EMBL" id="CP053452">
    <property type="protein sequence ID" value="QJW95861.1"/>
    <property type="molecule type" value="Genomic_DNA"/>
</dbReference>
<reference evidence="3" key="1">
    <citation type="submission" date="2020-05" db="EMBL/GenBank/DDBJ databases">
        <title>Frigoriglobus tundricola gen. nov., sp. nov., a psychrotolerant cellulolytic planctomycete of the family Gemmataceae with two divergent copies of 16S rRNA gene.</title>
        <authorList>
            <person name="Kulichevskaya I.S."/>
            <person name="Ivanova A.A."/>
            <person name="Naumoff D.G."/>
            <person name="Beletsky A.V."/>
            <person name="Rijpstra W.I.C."/>
            <person name="Sinninghe Damste J.S."/>
            <person name="Mardanov A.V."/>
            <person name="Ravin N.V."/>
            <person name="Dedysh S.N."/>
        </authorList>
    </citation>
    <scope>NUCLEOTIDE SEQUENCE [LARGE SCALE GENOMIC DNA]</scope>
    <source>
        <strain evidence="3">PL17</strain>
    </source>
</reference>
<keyword evidence="3" id="KW-1185">Reference proteome</keyword>
<name>A0A6M5YRI1_9BACT</name>
<dbReference type="InterPro" id="IPR011990">
    <property type="entry name" value="TPR-like_helical_dom_sf"/>
</dbReference>
<sequence length="299" mass="32795">MRRASQWVRFALFLFPVAGGFVVLSGAAPPPGEAPDDLVRRANELFRAGDPEAVEAADKLYAAAEERTADPGLVAFNRAAVFFERGQYPQAERQYDRVLGDAACPAARAARAWYNRGTCLLRRGGSMSVYRSAVACFENTIESPAADDPLRADARHNLELAKLLWNEERKKAAKPEDESPNKKVPPEEDRQPRPEPDRPGGFEPNPGDETPNGGTAPKAGTQQQPVPQPSGGNKPTPIDQQTAGANANLPAPKDEDEVQKLSPEDARAYMKEAAKRRKRELHSMLETLYGPERSGVRDW</sequence>
<evidence type="ECO:0000313" key="2">
    <source>
        <dbReference type="EMBL" id="QJW95861.1"/>
    </source>
</evidence>
<dbReference type="KEGG" id="ftj:FTUN_3415"/>